<protein>
    <recommendedName>
        <fullName evidence="5">Major facilitator superfamily (MFS) profile domain-containing protein</fullName>
    </recommendedName>
</protein>
<comment type="caution">
    <text evidence="3">The sequence shown here is derived from an EMBL/GenBank/DDBJ whole genome shotgun (WGS) entry which is preliminary data.</text>
</comment>
<dbReference type="Gene3D" id="1.20.1250.20">
    <property type="entry name" value="MFS general substrate transporter like domains"/>
    <property type="match status" value="1"/>
</dbReference>
<evidence type="ECO:0000313" key="3">
    <source>
        <dbReference type="EMBL" id="KAL0498230.1"/>
    </source>
</evidence>
<organism evidence="3 4">
    <name type="scientific">Leishmania shawi</name>
    <dbReference type="NCBI Taxonomy" id="5680"/>
    <lineage>
        <taxon>Eukaryota</taxon>
        <taxon>Discoba</taxon>
        <taxon>Euglenozoa</taxon>
        <taxon>Kinetoplastea</taxon>
        <taxon>Metakinetoplastina</taxon>
        <taxon>Trypanosomatida</taxon>
        <taxon>Trypanosomatidae</taxon>
        <taxon>Leishmaniinae</taxon>
        <taxon>Leishmania</taxon>
        <taxon>Leishmania guyanensis species complex</taxon>
    </lineage>
</organism>
<proteinExistence type="predicted"/>
<gene>
    <name evidence="3" type="ORF">Q4I29_006171</name>
</gene>
<dbReference type="Proteomes" id="UP001443563">
    <property type="component" value="Unassembled WGS sequence"/>
</dbReference>
<reference evidence="3 4" key="1">
    <citation type="submission" date="2024-02" db="EMBL/GenBank/DDBJ databases">
        <title>FIRST GENOME SEQUENCES OF Leishmania (Viannia) shawi, Leishmania (Viannia) lindenbergi AND Leishmania (Viannia) utingensis.</title>
        <authorList>
            <person name="Resadore F."/>
            <person name="Custodio M.G.F."/>
            <person name="Boite M.C."/>
            <person name="Cupolillo E."/>
            <person name="Ferreira G.E.M."/>
        </authorList>
    </citation>
    <scope>NUCLEOTIDE SEQUENCE [LARGE SCALE GENOMIC DNA]</scope>
    <source>
        <strain evidence="3 4">MCEB/BR/1984/M8408</strain>
    </source>
</reference>
<dbReference type="SUPFAM" id="SSF103473">
    <property type="entry name" value="MFS general substrate transporter"/>
    <property type="match status" value="1"/>
</dbReference>
<evidence type="ECO:0008006" key="5">
    <source>
        <dbReference type="Google" id="ProtNLM"/>
    </source>
</evidence>
<dbReference type="InterPro" id="IPR036259">
    <property type="entry name" value="MFS_trans_sf"/>
</dbReference>
<evidence type="ECO:0000256" key="2">
    <source>
        <dbReference type="SAM" id="Phobius"/>
    </source>
</evidence>
<keyword evidence="2" id="KW-1133">Transmembrane helix</keyword>
<sequence>MIHADSLAHPNAAGDVALTSPRAEARRSLRVSFAAQKLNNSRKTRANRTASQQYELSFISSDLHHGEPLQRLTMPRSPLYPASIIPLADRKRETPGSEDSSSDTEKDPITADIPDIHGNTSTTDDNFRKKTTQDAASGALLIYPKKIDNLRRFRILFAGVILSISGSTQGIHSVFGVLHLQQAYQFNARSMAIVYLSGVSVGLFTLPFGALYDWFGPRVVVALGSVIAALGHLLFVLTFGGHIPPQLLASLNHGLTSVVEDGARHDCLRQRRPDLDIHLHLLLEEVLIGV</sequence>
<keyword evidence="2" id="KW-0472">Membrane</keyword>
<evidence type="ECO:0000256" key="1">
    <source>
        <dbReference type="SAM" id="MobiDB-lite"/>
    </source>
</evidence>
<feature type="transmembrane region" description="Helical" evidence="2">
    <location>
        <begin position="155"/>
        <end position="180"/>
    </location>
</feature>
<feature type="transmembrane region" description="Helical" evidence="2">
    <location>
        <begin position="219"/>
        <end position="243"/>
    </location>
</feature>
<feature type="region of interest" description="Disordered" evidence="1">
    <location>
        <begin position="84"/>
        <end position="129"/>
    </location>
</feature>
<name>A0ABR3E274_9TRYP</name>
<feature type="transmembrane region" description="Helical" evidence="2">
    <location>
        <begin position="192"/>
        <end position="212"/>
    </location>
</feature>
<accession>A0ABR3E274</accession>
<keyword evidence="4" id="KW-1185">Reference proteome</keyword>
<keyword evidence="2" id="KW-0812">Transmembrane</keyword>
<dbReference type="EMBL" id="JBAMZM010000033">
    <property type="protein sequence ID" value="KAL0498230.1"/>
    <property type="molecule type" value="Genomic_DNA"/>
</dbReference>
<feature type="non-terminal residue" evidence="3">
    <location>
        <position position="290"/>
    </location>
</feature>
<evidence type="ECO:0000313" key="4">
    <source>
        <dbReference type="Proteomes" id="UP001443563"/>
    </source>
</evidence>